<dbReference type="PANTHER" id="PTHR44196">
    <property type="entry name" value="DEHYDROGENASE/REDUCTASE SDR FAMILY MEMBER 7B"/>
    <property type="match status" value="1"/>
</dbReference>
<evidence type="ECO:0000313" key="4">
    <source>
        <dbReference type="Proteomes" id="UP000267536"/>
    </source>
</evidence>
<dbReference type="InterPro" id="IPR036291">
    <property type="entry name" value="NAD(P)-bd_dom_sf"/>
</dbReference>
<dbReference type="Gene3D" id="3.40.50.720">
    <property type="entry name" value="NAD(P)-binding Rossmann-like Domain"/>
    <property type="match status" value="1"/>
</dbReference>
<accession>A0A3N4GCB0</accession>
<sequence length="321" mass="34518">MMLLQNRRHSVNALREDLMLRLVGPPMERDDARIRRAVAGKTVLVTGASFGQGEATARLLARNGAVVVMIARSVDRLAEVADEITASGGIAHAYGVDLSDAASVTSFADSMLRLHGPADIVIHNAGKSLRRSIYRSAQRISDMDAMVGANFTGPMRLTLALLPSMKENGGGHIVSIATAGLWLTPAAPRWSFYLGCKGGFDVWLRSVALEVKRDNIDVTTIYAGHIKSRMVATDWVSKSPGHTPSQAARVVAYAVTRRPRHLAPRGTGLIRLFGIVFERPFGSVLSLVDRRSSETAASDAAFQRAMSKNSEPAALTSTEAV</sequence>
<reference evidence="3 4" key="1">
    <citation type="submission" date="2018-11" db="EMBL/GenBank/DDBJ databases">
        <title>Draft genome sequence of Gordonia sp. RS15-1S isolated from rice stems.</title>
        <authorList>
            <person name="Muangham S."/>
        </authorList>
    </citation>
    <scope>NUCLEOTIDE SEQUENCE [LARGE SCALE GENOMIC DNA]</scope>
    <source>
        <strain evidence="3 4">RS15-1S</strain>
    </source>
</reference>
<dbReference type="InterPro" id="IPR002347">
    <property type="entry name" value="SDR_fam"/>
</dbReference>
<evidence type="ECO:0000256" key="2">
    <source>
        <dbReference type="ARBA" id="ARBA00023002"/>
    </source>
</evidence>
<keyword evidence="4" id="KW-1185">Reference proteome</keyword>
<dbReference type="AlphaFoldDB" id="A0A3N4GCB0"/>
<proteinExistence type="inferred from homology"/>
<dbReference type="PANTHER" id="PTHR44196:SF1">
    <property type="entry name" value="DEHYDROGENASE_REDUCTASE SDR FAMILY MEMBER 7B"/>
    <property type="match status" value="1"/>
</dbReference>
<dbReference type="Proteomes" id="UP000267536">
    <property type="component" value="Unassembled WGS sequence"/>
</dbReference>
<dbReference type="Pfam" id="PF00106">
    <property type="entry name" value="adh_short"/>
    <property type="match status" value="1"/>
</dbReference>
<comment type="similarity">
    <text evidence="1">Belongs to the short-chain dehydrogenases/reductases (SDR) family.</text>
</comment>
<dbReference type="GO" id="GO:0016491">
    <property type="term" value="F:oxidoreductase activity"/>
    <property type="evidence" value="ECO:0007669"/>
    <property type="project" value="UniProtKB-KW"/>
</dbReference>
<dbReference type="GO" id="GO:0016020">
    <property type="term" value="C:membrane"/>
    <property type="evidence" value="ECO:0007669"/>
    <property type="project" value="TreeGrafter"/>
</dbReference>
<protein>
    <submittedName>
        <fullName evidence="3">SDR family NAD(P)-dependent oxidoreductase</fullName>
    </submittedName>
</protein>
<keyword evidence="2" id="KW-0560">Oxidoreductase</keyword>
<gene>
    <name evidence="3" type="ORF">EF294_14490</name>
</gene>
<dbReference type="PRINTS" id="PR00081">
    <property type="entry name" value="GDHRDH"/>
</dbReference>
<evidence type="ECO:0000313" key="3">
    <source>
        <dbReference type="EMBL" id="RPA59027.1"/>
    </source>
</evidence>
<dbReference type="OrthoDB" id="9810734at2"/>
<evidence type="ECO:0000256" key="1">
    <source>
        <dbReference type="ARBA" id="ARBA00006484"/>
    </source>
</evidence>
<comment type="caution">
    <text evidence="3">The sequence shown here is derived from an EMBL/GenBank/DDBJ whole genome shotgun (WGS) entry which is preliminary data.</text>
</comment>
<dbReference type="EMBL" id="RKMH01000010">
    <property type="protein sequence ID" value="RPA59027.1"/>
    <property type="molecule type" value="Genomic_DNA"/>
</dbReference>
<dbReference type="SUPFAM" id="SSF51735">
    <property type="entry name" value="NAD(P)-binding Rossmann-fold domains"/>
    <property type="match status" value="1"/>
</dbReference>
<name>A0A3N4GCB0_9ACTN</name>
<organism evidence="3 4">
    <name type="scientific">Gordonia oryzae</name>
    <dbReference type="NCBI Taxonomy" id="2487349"/>
    <lineage>
        <taxon>Bacteria</taxon>
        <taxon>Bacillati</taxon>
        <taxon>Actinomycetota</taxon>
        <taxon>Actinomycetes</taxon>
        <taxon>Mycobacteriales</taxon>
        <taxon>Gordoniaceae</taxon>
        <taxon>Gordonia</taxon>
    </lineage>
</organism>
<dbReference type="CDD" id="cd05233">
    <property type="entry name" value="SDR_c"/>
    <property type="match status" value="1"/>
</dbReference>
<dbReference type="RefSeq" id="WP_123931240.1">
    <property type="nucleotide sequence ID" value="NZ_JBPSDP010000010.1"/>
</dbReference>